<name>A0A937XEG1_UNCW3</name>
<comment type="caution">
    <text evidence="2">The sequence shown here is derived from an EMBL/GenBank/DDBJ whole genome shotgun (WGS) entry which is preliminary data.</text>
</comment>
<dbReference type="Pfam" id="PF13860">
    <property type="entry name" value="FlgD_ig"/>
    <property type="match status" value="1"/>
</dbReference>
<proteinExistence type="predicted"/>
<protein>
    <submittedName>
        <fullName evidence="2">T9SS type A sorting domain-containing protein</fullName>
    </submittedName>
</protein>
<reference evidence="2" key="1">
    <citation type="submission" date="2019-03" db="EMBL/GenBank/DDBJ databases">
        <title>Lake Tanganyika Metagenome-Assembled Genomes (MAGs).</title>
        <authorList>
            <person name="Tran P."/>
        </authorList>
    </citation>
    <scope>NUCLEOTIDE SEQUENCE</scope>
    <source>
        <strain evidence="2">K_DeepCast_150m_m2_040</strain>
    </source>
</reference>
<dbReference type="AlphaFoldDB" id="A0A937XEG1"/>
<dbReference type="Gene3D" id="2.60.40.4070">
    <property type="match status" value="1"/>
</dbReference>
<organism evidence="2 3">
    <name type="scientific">candidate division WOR-3 bacterium</name>
    <dbReference type="NCBI Taxonomy" id="2052148"/>
    <lineage>
        <taxon>Bacteria</taxon>
        <taxon>Bacteria division WOR-3</taxon>
    </lineage>
</organism>
<gene>
    <name evidence="2" type="ORF">FJY68_06825</name>
</gene>
<evidence type="ECO:0000313" key="3">
    <source>
        <dbReference type="Proteomes" id="UP000779900"/>
    </source>
</evidence>
<evidence type="ECO:0000259" key="1">
    <source>
        <dbReference type="Pfam" id="PF13860"/>
    </source>
</evidence>
<accession>A0A937XEG1</accession>
<evidence type="ECO:0000313" key="2">
    <source>
        <dbReference type="EMBL" id="MBM3331552.1"/>
    </source>
</evidence>
<sequence>MVRQYRSPGSVRGRWYAPLKLATIVFAVVCIAGPALGLQWNVGTRRIVIPAGTVDSGAMIEPSAVVANYGDSTATFTVLYSIGTFYSSTRTVTSLAPGESLAVAFDTWPAIQRGSQTARCSTQLAPDESTANDRATRTFTVRVRDMGVDSIMTPKGNVNLGVTVTPQARVTNHGTGNANFQARLRIGTFYSESSFVNGMASGTSRTISFTNWTPDSLGTFAVSCTMMQNLDQVLTNNLVLDSCHVITLAKDAGTMRVVAPTAIVDSGAVFQPQAMVRNTGTDTISFPAIFTISGGYADTQQVTNLASLDSALVTFADWTASPLGTLVTRCSTALAADSNATNNARSDSVKVIIRTTDVGAVRFTAPPDTVDSGTVVPVKAWVRNFGLVMQSFPVRVRLGSLYSDTVQVDSLAAGDSLEVTFADYPVAVRGSQTVRCSTMLTGDQIVTNNLFWKWVFRRVRDVGVQSITAPPGVVPEDTVVIPAATVRRFGNAPDSFPVIFRIGTFYEDTVRTNDTLGLVTFKPCTLSVSGTYSVVCSTAMNLDVIPANDAVFDSVQVADVGISATEQGPGLPRTVTLTGNGPFAGRVAIQYGLPRSAAIRLEVYDASGRLVRVVASGPCQAGYHNADWKCTDERGRTVAQGTYFVRLVADEVTLTSKVVKAE</sequence>
<dbReference type="InterPro" id="IPR013783">
    <property type="entry name" value="Ig-like_fold"/>
</dbReference>
<feature type="domain" description="FlgD/Vpr Ig-like" evidence="1">
    <location>
        <begin position="586"/>
        <end position="649"/>
    </location>
</feature>
<dbReference type="InterPro" id="IPR025965">
    <property type="entry name" value="FlgD/Vpr_Ig-like"/>
</dbReference>
<dbReference type="Gene3D" id="2.60.40.10">
    <property type="entry name" value="Immunoglobulins"/>
    <property type="match status" value="4"/>
</dbReference>
<dbReference type="EMBL" id="VGIR01000034">
    <property type="protein sequence ID" value="MBM3331552.1"/>
    <property type="molecule type" value="Genomic_DNA"/>
</dbReference>
<dbReference type="NCBIfam" id="TIGR04183">
    <property type="entry name" value="Por_Secre_tail"/>
    <property type="match status" value="1"/>
</dbReference>
<dbReference type="InterPro" id="IPR026444">
    <property type="entry name" value="Secre_tail"/>
</dbReference>
<dbReference type="Proteomes" id="UP000779900">
    <property type="component" value="Unassembled WGS sequence"/>
</dbReference>